<feature type="signal peptide" evidence="1">
    <location>
        <begin position="1"/>
        <end position="20"/>
    </location>
</feature>
<gene>
    <name evidence="2" type="ORF">EDB81DRAFT_129461</name>
</gene>
<dbReference type="AlphaFoldDB" id="A0A9P9E534"/>
<organism evidence="2 3">
    <name type="scientific">Dactylonectria macrodidyma</name>
    <dbReference type="NCBI Taxonomy" id="307937"/>
    <lineage>
        <taxon>Eukaryota</taxon>
        <taxon>Fungi</taxon>
        <taxon>Dikarya</taxon>
        <taxon>Ascomycota</taxon>
        <taxon>Pezizomycotina</taxon>
        <taxon>Sordariomycetes</taxon>
        <taxon>Hypocreomycetidae</taxon>
        <taxon>Hypocreales</taxon>
        <taxon>Nectriaceae</taxon>
        <taxon>Dactylonectria</taxon>
    </lineage>
</organism>
<sequence>MVHLRHVWLMAGLMPSFSAAVTANLNIWDVDPSCDAYGSYLQDCFNEALSMAIAARDSLNLAMLKRPEKAEYPAEAKNWNRIAFAMEAALGFLPSKSREESQSDAQSGQYWTDALTIYSKVADALQADVNDPAKGFSHLAARDGAKPKIICGEEDGVAFTWLNPSDTIPGKTTKVEDNKNFKQLIDFEAMEGAWYNDDRWFFKDEVKKTPVLCMEPGLRAAVYFSYDLVHFCPKMFDDDRRALPTPTDLKNGAAKLGDDIDVLARHMSFVLLHEMTHWFGGLNKNADGSWNFRSAIIDDITAVNSVGELQSQGGKRVKSYGKKYVWNLAMKQTRHNRANAANFGPAKALKNADSLAYFAFMAYVDNFDFARKGYASAIP</sequence>
<dbReference type="OrthoDB" id="515692at2759"/>
<evidence type="ECO:0008006" key="4">
    <source>
        <dbReference type="Google" id="ProtNLM"/>
    </source>
</evidence>
<dbReference type="GO" id="GO:0008237">
    <property type="term" value="F:metallopeptidase activity"/>
    <property type="evidence" value="ECO:0007669"/>
    <property type="project" value="InterPro"/>
</dbReference>
<proteinExistence type="predicted"/>
<dbReference type="InterPro" id="IPR024079">
    <property type="entry name" value="MetalloPept_cat_dom_sf"/>
</dbReference>
<protein>
    <recommendedName>
        <fullName evidence="4">Metalloprotease</fullName>
    </recommendedName>
</protein>
<evidence type="ECO:0000313" key="3">
    <source>
        <dbReference type="Proteomes" id="UP000738349"/>
    </source>
</evidence>
<name>A0A9P9E534_9HYPO</name>
<evidence type="ECO:0000256" key="1">
    <source>
        <dbReference type="SAM" id="SignalP"/>
    </source>
</evidence>
<keyword evidence="3" id="KW-1185">Reference proteome</keyword>
<keyword evidence="1" id="KW-0732">Signal</keyword>
<accession>A0A9P9E534</accession>
<evidence type="ECO:0000313" key="2">
    <source>
        <dbReference type="EMBL" id="KAH7130912.1"/>
    </source>
</evidence>
<reference evidence="2" key="1">
    <citation type="journal article" date="2021" name="Nat. Commun.">
        <title>Genetic determinants of endophytism in the Arabidopsis root mycobiome.</title>
        <authorList>
            <person name="Mesny F."/>
            <person name="Miyauchi S."/>
            <person name="Thiergart T."/>
            <person name="Pickel B."/>
            <person name="Atanasova L."/>
            <person name="Karlsson M."/>
            <person name="Huettel B."/>
            <person name="Barry K.W."/>
            <person name="Haridas S."/>
            <person name="Chen C."/>
            <person name="Bauer D."/>
            <person name="Andreopoulos W."/>
            <person name="Pangilinan J."/>
            <person name="LaButti K."/>
            <person name="Riley R."/>
            <person name="Lipzen A."/>
            <person name="Clum A."/>
            <person name="Drula E."/>
            <person name="Henrissat B."/>
            <person name="Kohler A."/>
            <person name="Grigoriev I.V."/>
            <person name="Martin F.M."/>
            <person name="Hacquard S."/>
        </authorList>
    </citation>
    <scope>NUCLEOTIDE SEQUENCE</scope>
    <source>
        <strain evidence="2">MPI-CAGE-AT-0147</strain>
    </source>
</reference>
<dbReference type="Gene3D" id="3.40.390.10">
    <property type="entry name" value="Collagenase (Catalytic Domain)"/>
    <property type="match status" value="1"/>
</dbReference>
<feature type="chain" id="PRO_5040220624" description="Metalloprotease" evidence="1">
    <location>
        <begin position="21"/>
        <end position="379"/>
    </location>
</feature>
<dbReference type="Proteomes" id="UP000738349">
    <property type="component" value="Unassembled WGS sequence"/>
</dbReference>
<comment type="caution">
    <text evidence="2">The sequence shown here is derived from an EMBL/GenBank/DDBJ whole genome shotgun (WGS) entry which is preliminary data.</text>
</comment>
<dbReference type="EMBL" id="JAGMUV010000017">
    <property type="protein sequence ID" value="KAH7130912.1"/>
    <property type="molecule type" value="Genomic_DNA"/>
</dbReference>